<feature type="transmembrane region" description="Helical" evidence="6">
    <location>
        <begin position="189"/>
        <end position="205"/>
    </location>
</feature>
<accession>A0ABZ1HY85</accession>
<feature type="transmembrane region" description="Helical" evidence="6">
    <location>
        <begin position="275"/>
        <end position="301"/>
    </location>
</feature>
<evidence type="ECO:0000256" key="2">
    <source>
        <dbReference type="ARBA" id="ARBA00022475"/>
    </source>
</evidence>
<keyword evidence="3 6" id="KW-0812">Transmembrane</keyword>
<dbReference type="Proteomes" id="UP001330812">
    <property type="component" value="Chromosome"/>
</dbReference>
<evidence type="ECO:0000256" key="1">
    <source>
        <dbReference type="ARBA" id="ARBA00004651"/>
    </source>
</evidence>
<feature type="transmembrane region" description="Helical" evidence="6">
    <location>
        <begin position="122"/>
        <end position="145"/>
    </location>
</feature>
<keyword evidence="4 6" id="KW-1133">Transmembrane helix</keyword>
<keyword evidence="8" id="KW-1185">Reference proteome</keyword>
<evidence type="ECO:0000256" key="6">
    <source>
        <dbReference type="SAM" id="Phobius"/>
    </source>
</evidence>
<name>A0ABZ1HY85_9PSEU</name>
<evidence type="ECO:0000313" key="7">
    <source>
        <dbReference type="EMBL" id="WSE27134.1"/>
    </source>
</evidence>
<reference evidence="7 8" key="1">
    <citation type="journal article" date="2015" name="Int. J. Syst. Evol. Microbiol.">
        <title>Amycolatopsis rhabdoformis sp. nov., an actinomycete isolated from a tropical forest soil.</title>
        <authorList>
            <person name="Souza W.R."/>
            <person name="Silva R.E."/>
            <person name="Goodfellow M."/>
            <person name="Busarakam K."/>
            <person name="Figueiro F.S."/>
            <person name="Ferreira D."/>
            <person name="Rodrigues-Filho E."/>
            <person name="Moraes L.A.B."/>
            <person name="Zucchi T.D."/>
        </authorList>
    </citation>
    <scope>NUCLEOTIDE SEQUENCE [LARGE SCALE GENOMIC DNA]</scope>
    <source>
        <strain evidence="7 8">NCIMB 14900</strain>
    </source>
</reference>
<feature type="transmembrane region" description="Helical" evidence="6">
    <location>
        <begin position="240"/>
        <end position="263"/>
    </location>
</feature>
<evidence type="ECO:0000256" key="5">
    <source>
        <dbReference type="ARBA" id="ARBA00023136"/>
    </source>
</evidence>
<organism evidence="7 8">
    <name type="scientific">Amycolatopsis rhabdoformis</name>
    <dbReference type="NCBI Taxonomy" id="1448059"/>
    <lineage>
        <taxon>Bacteria</taxon>
        <taxon>Bacillati</taxon>
        <taxon>Actinomycetota</taxon>
        <taxon>Actinomycetes</taxon>
        <taxon>Pseudonocardiales</taxon>
        <taxon>Pseudonocardiaceae</taxon>
        <taxon>Amycolatopsis</taxon>
    </lineage>
</organism>
<sequence length="345" mass="35829">MTTVTVPRRVRAAVRDSALPVEKWLGRVRVSTPSTITSPAGEKRYLGSLWTTAGVVLVAVLVAVWADVGGAYIQTVVGLFAAYLVSALGYTVVLGQAGQFAFCQNAFMALGAYGYAVSEPRFGPVGGLIVGAVAATVAGTIIGVAIIRTRDLYLALLTLAFSQAALLAIQLWPPTQGDNGILVDLGGDQAYLVAVVFAAVALIVVQRMTRSKIGRAFALVRTDEKAAATMGVNVPLTRMLAFAFSSLLGGLGGVLLGAVLTFITPTNFTLELTLLLLTMIVIGGVGSVWGTVTGVLIMVVVQQFLPSSGSFGNYLNAALLFVILVLRPGGLRSLVNLRSSGGARG</sequence>
<dbReference type="Pfam" id="PF02653">
    <property type="entry name" value="BPD_transp_2"/>
    <property type="match status" value="1"/>
</dbReference>
<dbReference type="CDD" id="cd06581">
    <property type="entry name" value="TM_PBP1_LivM_like"/>
    <property type="match status" value="1"/>
</dbReference>
<evidence type="ECO:0000313" key="8">
    <source>
        <dbReference type="Proteomes" id="UP001330812"/>
    </source>
</evidence>
<feature type="transmembrane region" description="Helical" evidence="6">
    <location>
        <begin position="72"/>
        <end position="93"/>
    </location>
</feature>
<feature type="transmembrane region" description="Helical" evidence="6">
    <location>
        <begin position="313"/>
        <end position="330"/>
    </location>
</feature>
<evidence type="ECO:0000256" key="4">
    <source>
        <dbReference type="ARBA" id="ARBA00022989"/>
    </source>
</evidence>
<feature type="transmembrane region" description="Helical" evidence="6">
    <location>
        <begin position="100"/>
        <end position="116"/>
    </location>
</feature>
<gene>
    <name evidence="7" type="ORF">VSH64_30245</name>
</gene>
<dbReference type="InterPro" id="IPR001851">
    <property type="entry name" value="ABC_transp_permease"/>
</dbReference>
<proteinExistence type="predicted"/>
<dbReference type="PANTHER" id="PTHR30482:SF10">
    <property type="entry name" value="HIGH-AFFINITY BRANCHED-CHAIN AMINO ACID TRANSPORT PROTEIN BRAE"/>
    <property type="match status" value="1"/>
</dbReference>
<comment type="subcellular location">
    <subcellularLocation>
        <location evidence="1">Cell membrane</location>
        <topology evidence="1">Multi-pass membrane protein</topology>
    </subcellularLocation>
</comment>
<dbReference type="PANTHER" id="PTHR30482">
    <property type="entry name" value="HIGH-AFFINITY BRANCHED-CHAIN AMINO ACID TRANSPORT SYSTEM PERMEASE"/>
    <property type="match status" value="1"/>
</dbReference>
<dbReference type="RefSeq" id="WP_326566144.1">
    <property type="nucleotide sequence ID" value="NZ_CP142149.1"/>
</dbReference>
<keyword evidence="5 6" id="KW-0472">Membrane</keyword>
<keyword evidence="2" id="KW-1003">Cell membrane</keyword>
<dbReference type="EMBL" id="CP142149">
    <property type="protein sequence ID" value="WSE27134.1"/>
    <property type="molecule type" value="Genomic_DNA"/>
</dbReference>
<feature type="transmembrane region" description="Helical" evidence="6">
    <location>
        <begin position="152"/>
        <end position="169"/>
    </location>
</feature>
<dbReference type="InterPro" id="IPR043428">
    <property type="entry name" value="LivM-like"/>
</dbReference>
<evidence type="ECO:0000256" key="3">
    <source>
        <dbReference type="ARBA" id="ARBA00022692"/>
    </source>
</evidence>
<feature type="transmembrane region" description="Helical" evidence="6">
    <location>
        <begin position="45"/>
        <end position="66"/>
    </location>
</feature>
<protein>
    <submittedName>
        <fullName evidence="7">Branched-chain amino acid ABC transporter permease</fullName>
    </submittedName>
</protein>